<dbReference type="SUPFAM" id="SSF111369">
    <property type="entry name" value="HlyD-like secretion proteins"/>
    <property type="match status" value="1"/>
</dbReference>
<dbReference type="Gene3D" id="1.10.287.470">
    <property type="entry name" value="Helix hairpin bin"/>
    <property type="match status" value="1"/>
</dbReference>
<dbReference type="Pfam" id="PF25944">
    <property type="entry name" value="Beta-barrel_RND"/>
    <property type="match status" value="1"/>
</dbReference>
<gene>
    <name evidence="8" type="ORF">SAMN05660971_00140</name>
</gene>
<evidence type="ECO:0000313" key="8">
    <source>
        <dbReference type="EMBL" id="SHL30585.1"/>
    </source>
</evidence>
<dbReference type="Gene3D" id="2.40.30.170">
    <property type="match status" value="1"/>
</dbReference>
<evidence type="ECO:0000259" key="6">
    <source>
        <dbReference type="Pfam" id="PF25944"/>
    </source>
</evidence>
<dbReference type="CDD" id="cd22265">
    <property type="entry name" value="UDM1_RNF168"/>
    <property type="match status" value="1"/>
</dbReference>
<dbReference type="PANTHER" id="PTHR30158">
    <property type="entry name" value="ACRA/E-RELATED COMPONENT OF DRUG EFFLUX TRANSPORTER"/>
    <property type="match status" value="1"/>
</dbReference>
<dbReference type="GO" id="GO:0022857">
    <property type="term" value="F:transmembrane transporter activity"/>
    <property type="evidence" value="ECO:0007669"/>
    <property type="project" value="InterPro"/>
</dbReference>
<evidence type="ECO:0000259" key="5">
    <source>
        <dbReference type="Pfam" id="PF25917"/>
    </source>
</evidence>
<reference evidence="8 9" key="1">
    <citation type="submission" date="2016-11" db="EMBL/GenBank/DDBJ databases">
        <authorList>
            <person name="Jaros S."/>
            <person name="Januszkiewicz K."/>
            <person name="Wedrychowicz H."/>
        </authorList>
    </citation>
    <scope>NUCLEOTIDE SEQUENCE [LARGE SCALE GENOMIC DNA]</scope>
    <source>
        <strain evidence="8 9">DSM 4740</strain>
    </source>
</reference>
<dbReference type="GO" id="GO:0046677">
    <property type="term" value="P:response to antibiotic"/>
    <property type="evidence" value="ECO:0007669"/>
    <property type="project" value="TreeGrafter"/>
</dbReference>
<dbReference type="Proteomes" id="UP000184123">
    <property type="component" value="Unassembled WGS sequence"/>
</dbReference>
<dbReference type="Gene3D" id="2.40.420.20">
    <property type="match status" value="1"/>
</dbReference>
<dbReference type="STRING" id="44933.SAMN05660971_00140"/>
<dbReference type="Pfam" id="PF25876">
    <property type="entry name" value="HH_MFP_RND"/>
    <property type="match status" value="1"/>
</dbReference>
<name>A0A1M6ZJV5_9GAMM</name>
<evidence type="ECO:0000259" key="7">
    <source>
        <dbReference type="Pfam" id="PF25967"/>
    </source>
</evidence>
<dbReference type="PRINTS" id="PR01490">
    <property type="entry name" value="RTXTOXIND"/>
</dbReference>
<dbReference type="NCBIfam" id="TIGR01730">
    <property type="entry name" value="RND_mfp"/>
    <property type="match status" value="1"/>
</dbReference>
<dbReference type="InterPro" id="IPR006143">
    <property type="entry name" value="RND_pump_MFP"/>
</dbReference>
<feature type="domain" description="Multidrug resistance protein MdtA-like beta-barrel" evidence="6">
    <location>
        <begin position="270"/>
        <end position="330"/>
    </location>
</feature>
<dbReference type="InterPro" id="IPR058624">
    <property type="entry name" value="MdtA-like_HH"/>
</dbReference>
<dbReference type="InterPro" id="IPR058626">
    <property type="entry name" value="MdtA-like_b-barrel"/>
</dbReference>
<dbReference type="PANTHER" id="PTHR30158:SF26">
    <property type="entry name" value="RESISTANCE-NODULATION-CELL DIVISION (RND) MULTIDRUG EFFLUX MEMBRANE FUSION PROTEIN MEXE"/>
    <property type="match status" value="1"/>
</dbReference>
<dbReference type="GO" id="GO:0030313">
    <property type="term" value="C:cell envelope"/>
    <property type="evidence" value="ECO:0007669"/>
    <property type="project" value="UniProtKB-SubCell"/>
</dbReference>
<dbReference type="Pfam" id="PF25967">
    <property type="entry name" value="RND-MFP_C"/>
    <property type="match status" value="1"/>
</dbReference>
<dbReference type="EMBL" id="FRCA01000001">
    <property type="protein sequence ID" value="SHL30585.1"/>
    <property type="molecule type" value="Genomic_DNA"/>
</dbReference>
<feature type="domain" description="Multidrug resistance protein MdtA-like alpha-helical hairpin" evidence="4">
    <location>
        <begin position="145"/>
        <end position="212"/>
    </location>
</feature>
<evidence type="ECO:0000259" key="4">
    <source>
        <dbReference type="Pfam" id="PF25876"/>
    </source>
</evidence>
<feature type="coiled-coil region" evidence="3">
    <location>
        <begin position="143"/>
        <end position="170"/>
    </location>
</feature>
<dbReference type="Pfam" id="PF25917">
    <property type="entry name" value="BSH_RND"/>
    <property type="match status" value="1"/>
</dbReference>
<evidence type="ECO:0000256" key="2">
    <source>
        <dbReference type="ARBA" id="ARBA00009477"/>
    </source>
</evidence>
<evidence type="ECO:0000256" key="3">
    <source>
        <dbReference type="SAM" id="Coils"/>
    </source>
</evidence>
<dbReference type="InterPro" id="IPR058625">
    <property type="entry name" value="MdtA-like_BSH"/>
</dbReference>
<organism evidence="8 9">
    <name type="scientific">Halomonas cupida</name>
    <dbReference type="NCBI Taxonomy" id="44933"/>
    <lineage>
        <taxon>Bacteria</taxon>
        <taxon>Pseudomonadati</taxon>
        <taxon>Pseudomonadota</taxon>
        <taxon>Gammaproteobacteria</taxon>
        <taxon>Oceanospirillales</taxon>
        <taxon>Halomonadaceae</taxon>
        <taxon>Halomonas</taxon>
    </lineage>
</organism>
<feature type="domain" description="Multidrug resistance protein MdtA-like barrel-sandwich hybrid" evidence="5">
    <location>
        <begin position="103"/>
        <end position="239"/>
    </location>
</feature>
<protein>
    <submittedName>
        <fullName evidence="8">Membrane fusion protein, multidrug efflux system</fullName>
    </submittedName>
</protein>
<sequence>MPSIDLFADAARSQSSEPLLSVSTHPSLLHTPSKAQRRGFRAWALIGIMGSLSLALSACQPSQGADDAATTSAPVPTIEVVEAVRQPIATWHQYTTRLEAPERVTVRPRVSGQIDEILFTEGARVEAGDLLVALDPAPFEARIRELEAQLERGRAELAQAQGEANRASQLIERNLMSREEAEARRANARGLGAQVAALSAQLDSAQLDLDHSRIRAPISGRISNANLTEGNLVTNGESVLTTLVSTAAVDAYFDIDERTWNRDFAQLSATNDWPVELQLSGQDGFAYNGRLDFIDNRVDADTGTLRVRARVPVTDGALRPGAFARIRIAAARQQPGVLIPDRAVGTDLDSRFVLVVDDTGQVTYRSVTIGSRFGAWREITSGLEGGEQVVAAGPAKVRPGMAVEASLVPGPDSESLARLAERTSRLAAQLRDTPPLAADKAIIAADNRERS</sequence>
<dbReference type="Gene3D" id="2.40.50.100">
    <property type="match status" value="1"/>
</dbReference>
<accession>A0A1M6ZJV5</accession>
<keyword evidence="3" id="KW-0175">Coiled coil</keyword>
<proteinExistence type="inferred from homology"/>
<comment type="similarity">
    <text evidence="2">Belongs to the membrane fusion protein (MFP) (TC 8.A.1) family.</text>
</comment>
<comment type="subcellular location">
    <subcellularLocation>
        <location evidence="1">Cell inner membrane</location>
        <topology evidence="1">Lipid-anchor</topology>
    </subcellularLocation>
</comment>
<dbReference type="GO" id="GO:0005886">
    <property type="term" value="C:plasma membrane"/>
    <property type="evidence" value="ECO:0007669"/>
    <property type="project" value="TreeGrafter"/>
</dbReference>
<evidence type="ECO:0000313" key="9">
    <source>
        <dbReference type="Proteomes" id="UP000184123"/>
    </source>
</evidence>
<feature type="domain" description="Multidrug resistance protein MdtA-like C-terminal permuted SH3" evidence="7">
    <location>
        <begin position="337"/>
        <end position="393"/>
    </location>
</feature>
<dbReference type="AlphaFoldDB" id="A0A1M6ZJV5"/>
<evidence type="ECO:0000256" key="1">
    <source>
        <dbReference type="ARBA" id="ARBA00004519"/>
    </source>
</evidence>
<dbReference type="InterPro" id="IPR058627">
    <property type="entry name" value="MdtA-like_C"/>
</dbReference>